<keyword evidence="8 17" id="KW-0479">Metal-binding</keyword>
<dbReference type="GO" id="GO:0005576">
    <property type="term" value="C:extracellular region"/>
    <property type="evidence" value="ECO:0007669"/>
    <property type="project" value="UniProtKB-SubCell"/>
</dbReference>
<keyword evidence="20" id="KW-0376">Hydrogen peroxide</keyword>
<keyword evidence="9 20" id="KW-0732">Signal</keyword>
<feature type="binding site" evidence="17">
    <location>
        <position position="82"/>
    </location>
    <ligand>
        <name>Ca(2+)</name>
        <dbReference type="ChEBI" id="CHEBI:29108"/>
        <label>1</label>
    </ligand>
</feature>
<keyword evidence="13 19" id="KW-1015">Disulfide bond</keyword>
<feature type="signal peptide" evidence="20">
    <location>
        <begin position="1"/>
        <end position="21"/>
    </location>
</feature>
<keyword evidence="23" id="KW-1185">Reference proteome</keyword>
<evidence type="ECO:0000256" key="3">
    <source>
        <dbReference type="ARBA" id="ARBA00004613"/>
    </source>
</evidence>
<evidence type="ECO:0000256" key="4">
    <source>
        <dbReference type="ARBA" id="ARBA00006873"/>
    </source>
</evidence>
<evidence type="ECO:0000256" key="10">
    <source>
        <dbReference type="ARBA" id="ARBA00022837"/>
    </source>
</evidence>
<feature type="binding site" description="axial binding residue" evidence="17">
    <location>
        <position position="210"/>
    </location>
    <ligand>
        <name>heme b</name>
        <dbReference type="ChEBI" id="CHEBI:60344"/>
    </ligand>
    <ligandPart>
        <name>Fe</name>
        <dbReference type="ChEBI" id="CHEBI:18248"/>
    </ligandPart>
</feature>
<accession>A0AAN8ZHK2</accession>
<evidence type="ECO:0000256" key="2">
    <source>
        <dbReference type="ARBA" id="ARBA00002322"/>
    </source>
</evidence>
<feature type="site" description="Transition state stabilizer" evidence="18">
    <location>
        <position position="77"/>
    </location>
</feature>
<feature type="disulfide bond" evidence="19">
    <location>
        <begin position="83"/>
        <end position="88"/>
    </location>
</feature>
<dbReference type="InterPro" id="IPR002016">
    <property type="entry name" value="Haem_peroxidase"/>
</dbReference>
<feature type="disulfide bond" evidence="19">
    <location>
        <begin position="137"/>
        <end position="332"/>
    </location>
</feature>
<keyword evidence="10 17" id="KW-0106">Calcium</keyword>
<evidence type="ECO:0000256" key="14">
    <source>
        <dbReference type="ARBA" id="ARBA00023180"/>
    </source>
</evidence>
<comment type="cofactor">
    <cofactor evidence="17 20">
        <name>Ca(2+)</name>
        <dbReference type="ChEBI" id="CHEBI:29108"/>
    </cofactor>
    <text evidence="17 20">Binds 2 calcium ions per subunit.</text>
</comment>
<organism evidence="22 23">
    <name type="scientific">Dillenia turbinata</name>
    <dbReference type="NCBI Taxonomy" id="194707"/>
    <lineage>
        <taxon>Eukaryota</taxon>
        <taxon>Viridiplantae</taxon>
        <taxon>Streptophyta</taxon>
        <taxon>Embryophyta</taxon>
        <taxon>Tracheophyta</taxon>
        <taxon>Spermatophyta</taxon>
        <taxon>Magnoliopsida</taxon>
        <taxon>eudicotyledons</taxon>
        <taxon>Gunneridae</taxon>
        <taxon>Pentapetalae</taxon>
        <taxon>Dilleniales</taxon>
        <taxon>Dilleniaceae</taxon>
        <taxon>Dillenia</taxon>
    </lineage>
</organism>
<feature type="binding site" evidence="17">
    <location>
        <position position="264"/>
    </location>
    <ligand>
        <name>Ca(2+)</name>
        <dbReference type="ChEBI" id="CHEBI:29108"/>
        <label>2</label>
    </ligand>
</feature>
<feature type="disulfide bond" evidence="19">
    <location>
        <begin position="217"/>
        <end position="244"/>
    </location>
</feature>
<keyword evidence="6 20" id="KW-0575">Peroxidase</keyword>
<proteinExistence type="inferred from homology"/>
<evidence type="ECO:0000256" key="17">
    <source>
        <dbReference type="PIRSR" id="PIRSR600823-3"/>
    </source>
</evidence>
<dbReference type="Gene3D" id="1.10.520.10">
    <property type="match status" value="1"/>
</dbReference>
<feature type="chain" id="PRO_5042669077" description="Peroxidase" evidence="20">
    <location>
        <begin position="22"/>
        <end position="358"/>
    </location>
</feature>
<dbReference type="PROSITE" id="PS00436">
    <property type="entry name" value="PEROXIDASE_2"/>
    <property type="match status" value="1"/>
</dbReference>
<evidence type="ECO:0000259" key="21">
    <source>
        <dbReference type="PROSITE" id="PS50873"/>
    </source>
</evidence>
<dbReference type="Gene3D" id="1.10.420.10">
    <property type="entry name" value="Peroxidase, domain 2"/>
    <property type="match status" value="1"/>
</dbReference>
<dbReference type="EC" id="1.11.1.7" evidence="5 20"/>
<evidence type="ECO:0000256" key="9">
    <source>
        <dbReference type="ARBA" id="ARBA00022729"/>
    </source>
</evidence>
<comment type="caution">
    <text evidence="22">The sequence shown here is derived from an EMBL/GenBank/DDBJ whole genome shotgun (WGS) entry which is preliminary data.</text>
</comment>
<feature type="active site" description="Proton acceptor" evidence="15">
    <location>
        <position position="81"/>
    </location>
</feature>
<keyword evidence="14" id="KW-0325">Glycoprotein</keyword>
<dbReference type="EMBL" id="JBAMMX010000006">
    <property type="protein sequence ID" value="KAK6938251.1"/>
    <property type="molecule type" value="Genomic_DNA"/>
</dbReference>
<feature type="binding site" evidence="17">
    <location>
        <position position="103"/>
    </location>
    <ligand>
        <name>Ca(2+)</name>
        <dbReference type="ChEBI" id="CHEBI:29108"/>
        <label>1</label>
    </ligand>
</feature>
<evidence type="ECO:0000256" key="20">
    <source>
        <dbReference type="RuleBase" id="RU362060"/>
    </source>
</evidence>
<dbReference type="GO" id="GO:0006979">
    <property type="term" value="P:response to oxidative stress"/>
    <property type="evidence" value="ECO:0007669"/>
    <property type="project" value="UniProtKB-UniRule"/>
</dbReference>
<feature type="binding site" evidence="17">
    <location>
        <position position="85"/>
    </location>
    <ligand>
        <name>Ca(2+)</name>
        <dbReference type="ChEBI" id="CHEBI:29108"/>
        <label>1</label>
    </ligand>
</feature>
<evidence type="ECO:0000256" key="15">
    <source>
        <dbReference type="PIRSR" id="PIRSR600823-1"/>
    </source>
</evidence>
<dbReference type="Pfam" id="PF00141">
    <property type="entry name" value="peroxidase"/>
    <property type="match status" value="1"/>
</dbReference>
<evidence type="ECO:0000256" key="19">
    <source>
        <dbReference type="PIRSR" id="PIRSR600823-5"/>
    </source>
</evidence>
<dbReference type="PROSITE" id="PS00435">
    <property type="entry name" value="PEROXIDASE_1"/>
    <property type="match status" value="1"/>
</dbReference>
<keyword evidence="12 17" id="KW-0408">Iron</keyword>
<dbReference type="FunFam" id="1.10.420.10:FF:000006">
    <property type="entry name" value="Peroxidase"/>
    <property type="match status" value="1"/>
</dbReference>
<feature type="binding site" evidence="17">
    <location>
        <position position="87"/>
    </location>
    <ligand>
        <name>Ca(2+)</name>
        <dbReference type="ChEBI" id="CHEBI:29108"/>
        <label>1</label>
    </ligand>
</feature>
<comment type="function">
    <text evidence="2">Removal of H(2)O(2), oxidation of toxic reductants, biosynthesis and degradation of lignin, suberization, auxin catabolism, response to environmental stresses such as wounding, pathogen attack and oxidative stress. These functions might be dependent on each isozyme/isoform in each plant tissue.</text>
</comment>
<evidence type="ECO:0000256" key="11">
    <source>
        <dbReference type="ARBA" id="ARBA00023002"/>
    </source>
</evidence>
<keyword evidence="11 20" id="KW-0560">Oxidoreductase</keyword>
<evidence type="ECO:0000256" key="5">
    <source>
        <dbReference type="ARBA" id="ARBA00012313"/>
    </source>
</evidence>
<evidence type="ECO:0000256" key="12">
    <source>
        <dbReference type="ARBA" id="ARBA00023004"/>
    </source>
</evidence>
<evidence type="ECO:0000256" key="16">
    <source>
        <dbReference type="PIRSR" id="PIRSR600823-2"/>
    </source>
</evidence>
<sequence length="358" mass="38994">MANISLTSFLLISSLLIVSYAGVVSEANDYGKSSHHVVKGLSLTYYKSSCPKVESIVRKHLRKVFKEDIGQAAGLLRLHFHDCFVQGCDASVLLDGSASGPSEQEAPPNLSLRSTAFEIIDDLRQLVHKHCGRVVSCADIVALAARDSVYLSGGPEYDIPLGRRDGLNFATQQATIDNLPAPTSNTSTLLTSLATKKFDATDVVALSGGHTIGRGHCSSFTNRLYPTQDPTMDKTFAEDLKEICPKSDTNATTVLDILSPNAFDNKYYIDLVNREGLFTSDQDLYTDTRTRDIVKSFAEDESLFYEKFVKAMIKMGQLSVLTGSHGEIRANCSVRNSDNADYLASVAVGDDVETKAEL</sequence>
<dbReference type="SUPFAM" id="SSF48113">
    <property type="entry name" value="Heme-dependent peroxidases"/>
    <property type="match status" value="1"/>
</dbReference>
<dbReference type="PRINTS" id="PR00458">
    <property type="entry name" value="PEROXIDASE"/>
</dbReference>
<feature type="binding site" evidence="17">
    <location>
        <position position="91"/>
    </location>
    <ligand>
        <name>Ca(2+)</name>
        <dbReference type="ChEBI" id="CHEBI:29108"/>
        <label>1</label>
    </ligand>
</feature>
<comment type="similarity">
    <text evidence="4">Belongs to the peroxidase family. Ascorbate peroxidase subfamily.</text>
</comment>
<dbReference type="AlphaFoldDB" id="A0AAN8ZHK2"/>
<dbReference type="PANTHER" id="PTHR31517">
    <property type="match status" value="1"/>
</dbReference>
<keyword evidence="7 20" id="KW-0349">Heme</keyword>
<reference evidence="22 23" key="1">
    <citation type="submission" date="2023-12" db="EMBL/GenBank/DDBJ databases">
        <title>A high-quality genome assembly for Dillenia turbinata (Dilleniales).</title>
        <authorList>
            <person name="Chanderbali A."/>
        </authorList>
    </citation>
    <scope>NUCLEOTIDE SEQUENCE [LARGE SCALE GENOMIC DNA]</scope>
    <source>
        <strain evidence="22">LSX21</strain>
        <tissue evidence="22">Leaf</tissue>
    </source>
</reference>
<dbReference type="InterPro" id="IPR019793">
    <property type="entry name" value="Peroxidases_heam-ligand_BS"/>
</dbReference>
<dbReference type="InterPro" id="IPR019794">
    <property type="entry name" value="Peroxidases_AS"/>
</dbReference>
<dbReference type="Proteomes" id="UP001370490">
    <property type="component" value="Unassembled WGS sequence"/>
</dbReference>
<dbReference type="InterPro" id="IPR033905">
    <property type="entry name" value="Secretory_peroxidase"/>
</dbReference>
<feature type="binding site" evidence="17">
    <location>
        <position position="89"/>
    </location>
    <ligand>
        <name>Ca(2+)</name>
        <dbReference type="ChEBI" id="CHEBI:29108"/>
        <label>1</label>
    </ligand>
</feature>
<feature type="binding site" evidence="16">
    <location>
        <position position="180"/>
    </location>
    <ligand>
        <name>substrate</name>
    </ligand>
</feature>
<dbReference type="GO" id="GO:0046872">
    <property type="term" value="F:metal ion binding"/>
    <property type="evidence" value="ECO:0007669"/>
    <property type="project" value="UniProtKB-UniRule"/>
</dbReference>
<evidence type="ECO:0000256" key="7">
    <source>
        <dbReference type="ARBA" id="ARBA00022617"/>
    </source>
</evidence>
<name>A0AAN8ZHK2_9MAGN</name>
<dbReference type="InterPro" id="IPR010255">
    <property type="entry name" value="Haem_peroxidase_sf"/>
</dbReference>
<evidence type="ECO:0000256" key="18">
    <source>
        <dbReference type="PIRSR" id="PIRSR600823-4"/>
    </source>
</evidence>
<dbReference type="GO" id="GO:0042744">
    <property type="term" value="P:hydrogen peroxide catabolic process"/>
    <property type="evidence" value="ECO:0007669"/>
    <property type="project" value="UniProtKB-KW"/>
</dbReference>
<dbReference type="CDD" id="cd00693">
    <property type="entry name" value="secretory_peroxidase"/>
    <property type="match status" value="1"/>
</dbReference>
<protein>
    <recommendedName>
        <fullName evidence="5 20">Peroxidase</fullName>
        <ecNumber evidence="5 20">1.11.1.7</ecNumber>
    </recommendedName>
</protein>
<comment type="catalytic activity">
    <reaction evidence="1 20">
        <text>2 a phenolic donor + H2O2 = 2 a phenolic radical donor + 2 H2O</text>
        <dbReference type="Rhea" id="RHEA:56136"/>
        <dbReference type="ChEBI" id="CHEBI:15377"/>
        <dbReference type="ChEBI" id="CHEBI:16240"/>
        <dbReference type="ChEBI" id="CHEBI:139520"/>
        <dbReference type="ChEBI" id="CHEBI:139521"/>
        <dbReference type="EC" id="1.11.1.7"/>
    </reaction>
</comment>
<dbReference type="PRINTS" id="PR00461">
    <property type="entry name" value="PLPEROXIDASE"/>
</dbReference>
<dbReference type="PANTHER" id="PTHR31517:SF48">
    <property type="entry name" value="PEROXIDASE 16-RELATED"/>
    <property type="match status" value="1"/>
</dbReference>
<comment type="cofactor">
    <cofactor evidence="17 20">
        <name>heme b</name>
        <dbReference type="ChEBI" id="CHEBI:60344"/>
    </cofactor>
    <text evidence="17 20">Binds 1 heme b (iron(II)-protoporphyrin IX) group per subunit.</text>
</comment>
<feature type="disulfide bond" evidence="19">
    <location>
        <begin position="50"/>
        <end position="131"/>
    </location>
</feature>
<evidence type="ECO:0000313" key="23">
    <source>
        <dbReference type="Proteomes" id="UP001370490"/>
    </source>
</evidence>
<dbReference type="GO" id="GO:0140825">
    <property type="term" value="F:lactoperoxidase activity"/>
    <property type="evidence" value="ECO:0007669"/>
    <property type="project" value="UniProtKB-EC"/>
</dbReference>
<evidence type="ECO:0000256" key="8">
    <source>
        <dbReference type="ARBA" id="ARBA00022723"/>
    </source>
</evidence>
<keyword evidence="20" id="KW-0964">Secreted</keyword>
<dbReference type="PROSITE" id="PS50873">
    <property type="entry name" value="PEROXIDASE_4"/>
    <property type="match status" value="1"/>
</dbReference>
<feature type="domain" description="Plant heme peroxidase family profile" evidence="21">
    <location>
        <begin position="40"/>
        <end position="336"/>
    </location>
</feature>
<comment type="similarity">
    <text evidence="20">Belongs to the peroxidase family. Classical plant (class III) peroxidase subfamily.</text>
</comment>
<evidence type="ECO:0000313" key="22">
    <source>
        <dbReference type="EMBL" id="KAK6938251.1"/>
    </source>
</evidence>
<dbReference type="GO" id="GO:0020037">
    <property type="term" value="F:heme binding"/>
    <property type="evidence" value="ECO:0007669"/>
    <property type="project" value="UniProtKB-UniRule"/>
</dbReference>
<evidence type="ECO:0000256" key="6">
    <source>
        <dbReference type="ARBA" id="ARBA00022559"/>
    </source>
</evidence>
<gene>
    <name evidence="22" type="ORF">RJ641_031759</name>
</gene>
<feature type="binding site" evidence="17">
    <location>
        <position position="211"/>
    </location>
    <ligand>
        <name>Ca(2+)</name>
        <dbReference type="ChEBI" id="CHEBI:29108"/>
        <label>2</label>
    </ligand>
</feature>
<feature type="binding site" evidence="17">
    <location>
        <position position="256"/>
    </location>
    <ligand>
        <name>Ca(2+)</name>
        <dbReference type="ChEBI" id="CHEBI:29108"/>
        <label>2</label>
    </ligand>
</feature>
<evidence type="ECO:0000256" key="1">
    <source>
        <dbReference type="ARBA" id="ARBA00000189"/>
    </source>
</evidence>
<evidence type="ECO:0000256" key="13">
    <source>
        <dbReference type="ARBA" id="ARBA00023157"/>
    </source>
</evidence>
<dbReference type="FunFam" id="1.10.520.10:FF:000009">
    <property type="entry name" value="Peroxidase"/>
    <property type="match status" value="1"/>
</dbReference>
<dbReference type="InterPro" id="IPR000823">
    <property type="entry name" value="Peroxidase_pln"/>
</dbReference>
<comment type="subcellular location">
    <subcellularLocation>
        <location evidence="3 20">Secreted</location>
    </subcellularLocation>
</comment>